<dbReference type="Pfam" id="PF00195">
    <property type="entry name" value="Chal_sti_synt_N"/>
    <property type="match status" value="1"/>
</dbReference>
<dbReference type="PANTHER" id="PTHR11877:SF46">
    <property type="entry name" value="TYPE III POLYKETIDE SYNTHASE A"/>
    <property type="match status" value="1"/>
</dbReference>
<comment type="caution">
    <text evidence="4">The sequence shown here is derived from an EMBL/GenBank/DDBJ whole genome shotgun (WGS) entry which is preliminary data.</text>
</comment>
<dbReference type="PANTHER" id="PTHR11877">
    <property type="entry name" value="HYDROXYMETHYLGLUTARYL-COA SYNTHASE"/>
    <property type="match status" value="1"/>
</dbReference>
<dbReference type="EMBL" id="RPHB01000003">
    <property type="protein sequence ID" value="MBW3467555.1"/>
    <property type="molecule type" value="Genomic_DNA"/>
</dbReference>
<feature type="domain" description="Chalcone/stilbene synthase N-terminal" evidence="2">
    <location>
        <begin position="4"/>
        <end position="214"/>
    </location>
</feature>
<dbReference type="CDD" id="cd00831">
    <property type="entry name" value="CHS_like"/>
    <property type="match status" value="1"/>
</dbReference>
<reference evidence="4 5" key="1">
    <citation type="journal article" date="2020" name="Syst. Appl. Microbiol.">
        <title>Arthrospiribacter ruber gen. nov., sp. nov., a novel bacterium isolated from Arthrospira cultures.</title>
        <authorList>
            <person name="Waleron M."/>
            <person name="Misztak A."/>
            <person name="Waleron M.M."/>
            <person name="Furmaniak M."/>
            <person name="Mrozik A."/>
            <person name="Waleron K."/>
        </authorList>
    </citation>
    <scope>NUCLEOTIDE SEQUENCE [LARGE SCALE GENOMIC DNA]</scope>
    <source>
        <strain evidence="4 5">DPMB0001</strain>
    </source>
</reference>
<dbReference type="Proteomes" id="UP000727490">
    <property type="component" value="Unassembled WGS sequence"/>
</dbReference>
<evidence type="ECO:0000259" key="2">
    <source>
        <dbReference type="Pfam" id="PF00195"/>
    </source>
</evidence>
<dbReference type="Pfam" id="PF02797">
    <property type="entry name" value="Chal_sti_synt_C"/>
    <property type="match status" value="1"/>
</dbReference>
<dbReference type="GO" id="GO:0016747">
    <property type="term" value="F:acyltransferase activity, transferring groups other than amino-acyl groups"/>
    <property type="evidence" value="ECO:0007669"/>
    <property type="project" value="InterPro"/>
</dbReference>
<dbReference type="RefSeq" id="WP_219287822.1">
    <property type="nucleotide sequence ID" value="NZ_RPHB01000003.1"/>
</dbReference>
<protein>
    <submittedName>
        <fullName evidence="4">Type III polyketide synthase</fullName>
    </submittedName>
</protein>
<dbReference type="GO" id="GO:0030639">
    <property type="term" value="P:polyketide biosynthetic process"/>
    <property type="evidence" value="ECO:0007669"/>
    <property type="project" value="TreeGrafter"/>
</dbReference>
<sequence length="358" mass="39833">MNNHIVSIGTASPGEAIPQLQIGEFMKIAHSLDSTESRKLNFIYKHSGIESRHSVLEDFKHSDPSKFRFFPDNHSLEPFPSTKKRMGQFRDSAFPLAKEAISTCLQNALTYPNEITHLVLVSCTGMFAPGLELEIISKMGFASDVERYCIHFMGCYAAFNALKLADRICDSSPESKVLIVSVELCTLHFQKEYNEDNLLANAIFGDGAAAALVCKSDTGLKISKYNSMLFPEGRQDMAWEIGDFGFEMKLSKYVPELLQKGLEKVNEHLEKLYGLSSIKNFAVHPGGKQILQKVETAFQIDESQNKASHEVLSKFGNMSSATILFVLSSWLYHNENAAKILALGFGPGLSLETMLLEK</sequence>
<feature type="domain" description="Chalcone/stilbene synthase C-terminal" evidence="3">
    <location>
        <begin position="228"/>
        <end position="357"/>
    </location>
</feature>
<dbReference type="InterPro" id="IPR011141">
    <property type="entry name" value="Polyketide_synthase_type-III"/>
</dbReference>
<dbReference type="InterPro" id="IPR012328">
    <property type="entry name" value="Chalcone/stilbene_synt_C"/>
</dbReference>
<dbReference type="PIRSF" id="PIRSF000451">
    <property type="entry name" value="PKS_III"/>
    <property type="match status" value="1"/>
</dbReference>
<dbReference type="InterPro" id="IPR001099">
    <property type="entry name" value="Chalcone/stilbene_synt_N"/>
</dbReference>
<dbReference type="AlphaFoldDB" id="A0A951IUA6"/>
<evidence type="ECO:0000313" key="5">
    <source>
        <dbReference type="Proteomes" id="UP000727490"/>
    </source>
</evidence>
<proteinExistence type="predicted"/>
<organism evidence="4 5">
    <name type="scientific">Arthrospiribacter ruber</name>
    <dbReference type="NCBI Taxonomy" id="2487934"/>
    <lineage>
        <taxon>Bacteria</taxon>
        <taxon>Pseudomonadati</taxon>
        <taxon>Bacteroidota</taxon>
        <taxon>Cytophagia</taxon>
        <taxon>Cytophagales</taxon>
        <taxon>Cyclobacteriaceae</taxon>
        <taxon>Arthrospiribacter</taxon>
    </lineage>
</organism>
<evidence type="ECO:0000313" key="4">
    <source>
        <dbReference type="EMBL" id="MBW3467555.1"/>
    </source>
</evidence>
<accession>A0A951IUA6</accession>
<keyword evidence="5" id="KW-1185">Reference proteome</keyword>
<name>A0A951IUA6_9BACT</name>
<keyword evidence="1" id="KW-0808">Transferase</keyword>
<evidence type="ECO:0000259" key="3">
    <source>
        <dbReference type="Pfam" id="PF02797"/>
    </source>
</evidence>
<evidence type="ECO:0000256" key="1">
    <source>
        <dbReference type="ARBA" id="ARBA00022679"/>
    </source>
</evidence>
<gene>
    <name evidence="4" type="ORF">EGN73_06975</name>
</gene>